<name>A0A119CZP6_SHEFR</name>
<feature type="signal peptide" evidence="1">
    <location>
        <begin position="1"/>
        <end position="18"/>
    </location>
</feature>
<dbReference type="RefSeq" id="WP_059745979.1">
    <property type="nucleotide sequence ID" value="NZ_LRDC01000019.1"/>
</dbReference>
<evidence type="ECO:0000256" key="1">
    <source>
        <dbReference type="SAM" id="SignalP"/>
    </source>
</evidence>
<gene>
    <name evidence="2" type="ORF">AWJ07_16175</name>
</gene>
<accession>A0A119CZP6</accession>
<keyword evidence="1" id="KW-0732">Signal</keyword>
<feature type="chain" id="PRO_5007161901" description="Lipoprotein" evidence="1">
    <location>
        <begin position="19"/>
        <end position="220"/>
    </location>
</feature>
<organism evidence="2">
    <name type="scientific">Shewanella frigidimarina</name>
    <dbReference type="NCBI Taxonomy" id="56812"/>
    <lineage>
        <taxon>Bacteria</taxon>
        <taxon>Pseudomonadati</taxon>
        <taxon>Pseudomonadota</taxon>
        <taxon>Gammaproteobacteria</taxon>
        <taxon>Alteromonadales</taxon>
        <taxon>Shewanellaceae</taxon>
        <taxon>Shewanella</taxon>
    </lineage>
</organism>
<reference evidence="2 3" key="1">
    <citation type="submission" date="2016-01" db="EMBL/GenBank/DDBJ databases">
        <title>Draft genome of the antarctic isolate Shewanella frigidimarina Ag06-30.</title>
        <authorList>
            <person name="Parmeciano Di Noto G."/>
            <person name="Vazquez S."/>
            <person name="Mac Cormack W."/>
            <person name="Iriarte A."/>
            <person name="Quiroga C."/>
        </authorList>
    </citation>
    <scope>NUCLEOTIDE SEQUENCE [LARGE SCALE GENOMIC DNA]</scope>
    <source>
        <strain evidence="2 3">Ag06-30</strain>
    </source>
</reference>
<evidence type="ECO:0000313" key="2">
    <source>
        <dbReference type="EMBL" id="KVX01705.1"/>
    </source>
</evidence>
<comment type="caution">
    <text evidence="2">The sequence shown here is derived from an EMBL/GenBank/DDBJ whole genome shotgun (WGS) entry which is preliminary data.</text>
</comment>
<dbReference type="Proteomes" id="UP000055702">
    <property type="component" value="Unassembled WGS sequence"/>
</dbReference>
<dbReference type="AlphaFoldDB" id="A0A119CZP6"/>
<sequence>MKLLILATLCVLTLTACGNKVAPPSSERNLATKIEMNTAEINSVEVKKVNVVAQLIITDQISEQFSTYCKANEITYINTKINKVERNPSKDVAYKLTPTNSRLSMCLAKDNSYLSYRYGDGDTVALENKATTELPFNRYYQQIGRMGKDILFFSNDTYYYYVGISGGMGSGISIDVFKGDELISELFSGNTIGEDFFLAPNLILPSALFSEKKPSHKKMQ</sequence>
<protein>
    <recommendedName>
        <fullName evidence="4">Lipoprotein</fullName>
    </recommendedName>
</protein>
<evidence type="ECO:0008006" key="4">
    <source>
        <dbReference type="Google" id="ProtNLM"/>
    </source>
</evidence>
<evidence type="ECO:0000313" key="3">
    <source>
        <dbReference type="Proteomes" id="UP000055702"/>
    </source>
</evidence>
<proteinExistence type="predicted"/>
<dbReference type="EMBL" id="LRDC01000019">
    <property type="protein sequence ID" value="KVX01705.1"/>
    <property type="molecule type" value="Genomic_DNA"/>
</dbReference>
<dbReference type="PROSITE" id="PS51257">
    <property type="entry name" value="PROKAR_LIPOPROTEIN"/>
    <property type="match status" value="1"/>
</dbReference>